<evidence type="ECO:0000313" key="2">
    <source>
        <dbReference type="Proteomes" id="UP000003477"/>
    </source>
</evidence>
<dbReference type="AlphaFoldDB" id="G5JB22"/>
<comment type="caution">
    <text evidence="1">The sequence shown here is derived from an EMBL/GenBank/DDBJ whole genome shotgun (WGS) entry which is preliminary data.</text>
</comment>
<dbReference type="Proteomes" id="UP000003477">
    <property type="component" value="Unassembled WGS sequence"/>
</dbReference>
<protein>
    <submittedName>
        <fullName evidence="1">Uncharacterized protein</fullName>
    </submittedName>
</protein>
<name>G5JB22_CROWT</name>
<accession>G5JB22</accession>
<gene>
    <name evidence="1" type="ORF">CWATWH0003_4636</name>
</gene>
<proteinExistence type="predicted"/>
<dbReference type="PATRIC" id="fig|423471.3.peg.4339"/>
<sequence length="37" mass="4196">MCVREKSLILYPLSLLPFLLFSPFSFFGSAFGGSLYF</sequence>
<dbReference type="EMBL" id="AESD01000694">
    <property type="protein sequence ID" value="EHJ10614.1"/>
    <property type="molecule type" value="Genomic_DNA"/>
</dbReference>
<organism evidence="1 2">
    <name type="scientific">Crocosphaera watsonii WH 0003</name>
    <dbReference type="NCBI Taxonomy" id="423471"/>
    <lineage>
        <taxon>Bacteria</taxon>
        <taxon>Bacillati</taxon>
        <taxon>Cyanobacteriota</taxon>
        <taxon>Cyanophyceae</taxon>
        <taxon>Oscillatoriophycideae</taxon>
        <taxon>Chroococcales</taxon>
        <taxon>Aphanothecaceae</taxon>
        <taxon>Crocosphaera</taxon>
    </lineage>
</organism>
<reference evidence="1 2" key="1">
    <citation type="journal article" date="2011" name="Front. Microbiol.">
        <title>Two Strains of Crocosphaera watsonii with Highly Conserved Genomes are Distinguished by Strain-Specific Features.</title>
        <authorList>
            <person name="Bench S.R."/>
            <person name="Ilikchyan I.N."/>
            <person name="Tripp H.J."/>
            <person name="Zehr J.P."/>
        </authorList>
    </citation>
    <scope>NUCLEOTIDE SEQUENCE [LARGE SCALE GENOMIC DNA]</scope>
    <source>
        <strain evidence="1 2">WH 0003</strain>
    </source>
</reference>
<evidence type="ECO:0000313" key="1">
    <source>
        <dbReference type="EMBL" id="EHJ10614.1"/>
    </source>
</evidence>